<reference evidence="1" key="1">
    <citation type="journal article" date="2015" name="Nature">
        <title>Complex archaea that bridge the gap between prokaryotes and eukaryotes.</title>
        <authorList>
            <person name="Spang A."/>
            <person name="Saw J.H."/>
            <person name="Jorgensen S.L."/>
            <person name="Zaremba-Niedzwiedzka K."/>
            <person name="Martijn J."/>
            <person name="Lind A.E."/>
            <person name="van Eijk R."/>
            <person name="Schleper C."/>
            <person name="Guy L."/>
            <person name="Ettema T.J."/>
        </authorList>
    </citation>
    <scope>NUCLEOTIDE SEQUENCE</scope>
</reference>
<organism evidence="1">
    <name type="scientific">marine sediment metagenome</name>
    <dbReference type="NCBI Taxonomy" id="412755"/>
    <lineage>
        <taxon>unclassified sequences</taxon>
        <taxon>metagenomes</taxon>
        <taxon>ecological metagenomes</taxon>
    </lineage>
</organism>
<name>A0A0F9VG64_9ZZZZ</name>
<dbReference type="AlphaFoldDB" id="A0A0F9VG64"/>
<comment type="caution">
    <text evidence="1">The sequence shown here is derived from an EMBL/GenBank/DDBJ whole genome shotgun (WGS) entry which is preliminary data.</text>
</comment>
<dbReference type="EMBL" id="LAZR01000049">
    <property type="protein sequence ID" value="KKN98807.1"/>
    <property type="molecule type" value="Genomic_DNA"/>
</dbReference>
<protein>
    <submittedName>
        <fullName evidence="1">Uncharacterized protein</fullName>
    </submittedName>
</protein>
<gene>
    <name evidence="1" type="ORF">LCGC14_0140480</name>
</gene>
<accession>A0A0F9VG64</accession>
<proteinExistence type="predicted"/>
<sequence>MSQTAQTTGTSTGFGSTEFKANAAVYAQNAAIMNAASKYDSLDDAQAALKLTWETYERQIEEGTKSRYTPPRDLGFGSDSAAVIAESILGRRNGIGATRMALKKLGK</sequence>
<evidence type="ECO:0000313" key="1">
    <source>
        <dbReference type="EMBL" id="KKN98807.1"/>
    </source>
</evidence>